<dbReference type="InterPro" id="IPR044824">
    <property type="entry name" value="MAIN-like"/>
</dbReference>
<name>A0ABR0QVD9_GOSAR</name>
<dbReference type="InterPro" id="IPR019557">
    <property type="entry name" value="AminoTfrase-like_pln_mobile"/>
</dbReference>
<evidence type="ECO:0000259" key="1">
    <source>
        <dbReference type="Pfam" id="PF10536"/>
    </source>
</evidence>
<dbReference type="EMBL" id="JARKNE010000002">
    <property type="protein sequence ID" value="KAK5842822.1"/>
    <property type="molecule type" value="Genomic_DNA"/>
</dbReference>
<dbReference type="PANTHER" id="PTHR46033:SF8">
    <property type="entry name" value="PROTEIN MAINTENANCE OF MERISTEMS-LIKE"/>
    <property type="match status" value="1"/>
</dbReference>
<keyword evidence="3" id="KW-1185">Reference proteome</keyword>
<protein>
    <recommendedName>
        <fullName evidence="1">Aminotransferase-like plant mobile domain-containing protein</fullName>
    </recommendedName>
</protein>
<dbReference type="PANTHER" id="PTHR46033">
    <property type="entry name" value="PROTEIN MAIN-LIKE 2"/>
    <property type="match status" value="1"/>
</dbReference>
<accession>A0ABR0QVD9</accession>
<evidence type="ECO:0000313" key="2">
    <source>
        <dbReference type="EMBL" id="KAK5842822.1"/>
    </source>
</evidence>
<sequence length="178" mass="20057">MGSYHALRGRVNSVGFLLNERLIPYLELVGSGSATLIRTFDLRYDLISTLVERWHPETHTFYFPCAECTITLEDIALQLELPIDGNVITGPSLEYIQWYSEIGKPFLFGERSMVVPPHMTRIGQTLPDPYHASELEAEPELHSVDSSYHPDLGGDDYCPSLSGQGYHSEFDIFIPLPP</sequence>
<gene>
    <name evidence="2" type="ORF">PVK06_005224</name>
</gene>
<proteinExistence type="predicted"/>
<dbReference type="Proteomes" id="UP001358586">
    <property type="component" value="Chromosome 2"/>
</dbReference>
<organism evidence="2 3">
    <name type="scientific">Gossypium arboreum</name>
    <name type="common">Tree cotton</name>
    <name type="synonym">Gossypium nanking</name>
    <dbReference type="NCBI Taxonomy" id="29729"/>
    <lineage>
        <taxon>Eukaryota</taxon>
        <taxon>Viridiplantae</taxon>
        <taxon>Streptophyta</taxon>
        <taxon>Embryophyta</taxon>
        <taxon>Tracheophyta</taxon>
        <taxon>Spermatophyta</taxon>
        <taxon>Magnoliopsida</taxon>
        <taxon>eudicotyledons</taxon>
        <taxon>Gunneridae</taxon>
        <taxon>Pentapetalae</taxon>
        <taxon>rosids</taxon>
        <taxon>malvids</taxon>
        <taxon>Malvales</taxon>
        <taxon>Malvaceae</taxon>
        <taxon>Malvoideae</taxon>
        <taxon>Gossypium</taxon>
    </lineage>
</organism>
<feature type="domain" description="Aminotransferase-like plant mobile" evidence="1">
    <location>
        <begin position="33"/>
        <end position="92"/>
    </location>
</feature>
<reference evidence="2 3" key="1">
    <citation type="submission" date="2023-03" db="EMBL/GenBank/DDBJ databases">
        <title>WGS of Gossypium arboreum.</title>
        <authorList>
            <person name="Yu D."/>
        </authorList>
    </citation>
    <scope>NUCLEOTIDE SEQUENCE [LARGE SCALE GENOMIC DNA]</scope>
    <source>
        <tissue evidence="2">Leaf</tissue>
    </source>
</reference>
<evidence type="ECO:0000313" key="3">
    <source>
        <dbReference type="Proteomes" id="UP001358586"/>
    </source>
</evidence>
<comment type="caution">
    <text evidence="2">The sequence shown here is derived from an EMBL/GenBank/DDBJ whole genome shotgun (WGS) entry which is preliminary data.</text>
</comment>
<dbReference type="Pfam" id="PF10536">
    <property type="entry name" value="PMD"/>
    <property type="match status" value="1"/>
</dbReference>